<feature type="transmembrane region" description="Helical" evidence="7">
    <location>
        <begin position="323"/>
        <end position="343"/>
    </location>
</feature>
<dbReference type="PROSITE" id="PS50885">
    <property type="entry name" value="HAMP"/>
    <property type="match status" value="1"/>
</dbReference>
<evidence type="ECO:0000256" key="2">
    <source>
        <dbReference type="ARBA" id="ARBA00022475"/>
    </source>
</evidence>
<evidence type="ECO:0000256" key="5">
    <source>
        <dbReference type="ARBA" id="ARBA00022777"/>
    </source>
</evidence>
<accession>A0A7X0SGD1</accession>
<dbReference type="InterPro" id="IPR003660">
    <property type="entry name" value="HAMP_dom"/>
</dbReference>
<dbReference type="Pfam" id="PF02518">
    <property type="entry name" value="HATPase_c"/>
    <property type="match status" value="1"/>
</dbReference>
<dbReference type="InterPro" id="IPR010559">
    <property type="entry name" value="Sig_transdc_His_kin_internal"/>
</dbReference>
<reference evidence="9 10" key="1">
    <citation type="submission" date="2020-08" db="EMBL/GenBank/DDBJ databases">
        <title>Cohnella phylogeny.</title>
        <authorList>
            <person name="Dunlap C."/>
        </authorList>
    </citation>
    <scope>NUCLEOTIDE SEQUENCE [LARGE SCALE GENOMIC DNA]</scope>
    <source>
        <strain evidence="9 10">CBP 2801</strain>
    </source>
</reference>
<evidence type="ECO:0000256" key="1">
    <source>
        <dbReference type="ARBA" id="ARBA00004651"/>
    </source>
</evidence>
<sequence>MYCHLVSNALTISIIKFAPDRVHVRGLLLRGNILNRTGKERERILLRRWGWLRRGTGLQAKLFLTFFPLLVLLLGAFLVYVNWYVLAPLKEKTVSGTLLTATKVSDQMSEYIDVQDQLSQRILANKDLFDTMSSRYALDSLSRIRTLKDIMFQALGPSLDIRDMIIYDLKGRPLASYIGLTAASSLEPVIEDARYRDKLDNSSYVLYPAPDGNLAFIREVNDNYGNVYGYMYILLDRAYLQKVADSVIGSKVYVFDSSGTPIVKTEGAADDVSFKEAHADQGIYTDPSRNYVAYQKSADNGWTTYIVTSKSSVLGSVNSVKNFSIIMIVSLTLFSLLYVYVLARNFVLPIRRLRGQIMRMNYSNLNLQADSRLQNNDLQLLNEAFGEMLDRLQTSIEREKLAVHEEAMARNTALQAQIAPHFIHNALYLISIAAQEGRNEVVSDMCKQLSESLRYIVSSPYKHVNMREEIEHTKRYLSLAQRNYEEDLTWEIQMDPAASDVQLPRLVLQPFVENCIEHAFENTSPPWRIRIQVKLYNGLWAVEISDNGQGIDREKIKEILDKIEESDYGVQELRSSSLGIGNMGIINTVNRLKLMYKNRLFFHVFNNEDSGTTIQIIASLKRDFY</sequence>
<proteinExistence type="predicted"/>
<keyword evidence="5 9" id="KW-0418">Kinase</keyword>
<protein>
    <submittedName>
        <fullName evidence="9">Histidine kinase</fullName>
    </submittedName>
</protein>
<dbReference type="SUPFAM" id="SSF55874">
    <property type="entry name" value="ATPase domain of HSP90 chaperone/DNA topoisomerase II/histidine kinase"/>
    <property type="match status" value="1"/>
</dbReference>
<evidence type="ECO:0000256" key="3">
    <source>
        <dbReference type="ARBA" id="ARBA00022553"/>
    </source>
</evidence>
<dbReference type="Proteomes" id="UP000564644">
    <property type="component" value="Unassembled WGS sequence"/>
</dbReference>
<dbReference type="EMBL" id="JACJVO010000001">
    <property type="protein sequence ID" value="MBB6729463.1"/>
    <property type="molecule type" value="Genomic_DNA"/>
</dbReference>
<keyword evidence="6 7" id="KW-0472">Membrane</keyword>
<dbReference type="Gene3D" id="3.30.565.10">
    <property type="entry name" value="Histidine kinase-like ATPase, C-terminal domain"/>
    <property type="match status" value="1"/>
</dbReference>
<dbReference type="Gene3D" id="6.10.340.10">
    <property type="match status" value="1"/>
</dbReference>
<keyword evidence="7" id="KW-0812">Transmembrane</keyword>
<evidence type="ECO:0000256" key="7">
    <source>
        <dbReference type="SAM" id="Phobius"/>
    </source>
</evidence>
<organism evidence="9 10">
    <name type="scientific">Cohnella zeiphila</name>
    <dbReference type="NCBI Taxonomy" id="2761120"/>
    <lineage>
        <taxon>Bacteria</taxon>
        <taxon>Bacillati</taxon>
        <taxon>Bacillota</taxon>
        <taxon>Bacilli</taxon>
        <taxon>Bacillales</taxon>
        <taxon>Paenibacillaceae</taxon>
        <taxon>Cohnella</taxon>
    </lineage>
</organism>
<keyword evidence="4" id="KW-0808">Transferase</keyword>
<comment type="subcellular location">
    <subcellularLocation>
        <location evidence="1">Cell membrane</location>
        <topology evidence="1">Multi-pass membrane protein</topology>
    </subcellularLocation>
</comment>
<evidence type="ECO:0000256" key="6">
    <source>
        <dbReference type="ARBA" id="ARBA00023136"/>
    </source>
</evidence>
<dbReference type="PANTHER" id="PTHR34220">
    <property type="entry name" value="SENSOR HISTIDINE KINASE YPDA"/>
    <property type="match status" value="1"/>
</dbReference>
<dbReference type="InterPro" id="IPR050640">
    <property type="entry name" value="Bact_2-comp_sensor_kinase"/>
</dbReference>
<keyword evidence="7" id="KW-1133">Transmembrane helix</keyword>
<feature type="domain" description="HAMP" evidence="8">
    <location>
        <begin position="344"/>
        <end position="397"/>
    </location>
</feature>
<gene>
    <name evidence="9" type="ORF">H7C18_00950</name>
</gene>
<evidence type="ECO:0000256" key="4">
    <source>
        <dbReference type="ARBA" id="ARBA00022679"/>
    </source>
</evidence>
<name>A0A7X0SGD1_9BACL</name>
<dbReference type="AlphaFoldDB" id="A0A7X0SGD1"/>
<keyword evidence="2" id="KW-1003">Cell membrane</keyword>
<feature type="transmembrane region" description="Helical" evidence="7">
    <location>
        <begin position="62"/>
        <end position="85"/>
    </location>
</feature>
<dbReference type="Pfam" id="PF06580">
    <property type="entry name" value="His_kinase"/>
    <property type="match status" value="1"/>
</dbReference>
<evidence type="ECO:0000259" key="8">
    <source>
        <dbReference type="PROSITE" id="PS50885"/>
    </source>
</evidence>
<dbReference type="InterPro" id="IPR036890">
    <property type="entry name" value="HATPase_C_sf"/>
</dbReference>
<dbReference type="GO" id="GO:0005886">
    <property type="term" value="C:plasma membrane"/>
    <property type="evidence" value="ECO:0007669"/>
    <property type="project" value="UniProtKB-SubCell"/>
</dbReference>
<dbReference type="GO" id="GO:0000155">
    <property type="term" value="F:phosphorelay sensor kinase activity"/>
    <property type="evidence" value="ECO:0007669"/>
    <property type="project" value="InterPro"/>
</dbReference>
<evidence type="ECO:0000313" key="10">
    <source>
        <dbReference type="Proteomes" id="UP000564644"/>
    </source>
</evidence>
<keyword evidence="3" id="KW-0597">Phosphoprotein</keyword>
<comment type="caution">
    <text evidence="9">The sequence shown here is derived from an EMBL/GenBank/DDBJ whole genome shotgun (WGS) entry which is preliminary data.</text>
</comment>
<dbReference type="PANTHER" id="PTHR34220:SF7">
    <property type="entry name" value="SENSOR HISTIDINE KINASE YPDA"/>
    <property type="match status" value="1"/>
</dbReference>
<evidence type="ECO:0000313" key="9">
    <source>
        <dbReference type="EMBL" id="MBB6729463.1"/>
    </source>
</evidence>
<keyword evidence="10" id="KW-1185">Reference proteome</keyword>
<dbReference type="InterPro" id="IPR003594">
    <property type="entry name" value="HATPase_dom"/>
</dbReference>